<dbReference type="AlphaFoldDB" id="H0E546"/>
<evidence type="ECO:0000256" key="1">
    <source>
        <dbReference type="SAM" id="MobiDB-lite"/>
    </source>
</evidence>
<proteinExistence type="predicted"/>
<reference evidence="3 4" key="1">
    <citation type="journal article" date="2013" name="Biodegradation">
        <title>Quantitative proteomic analysis of ibuprofen-degrading Patulibacter sp. strain I11.</title>
        <authorList>
            <person name="Almeida B."/>
            <person name="Kjeldal H."/>
            <person name="Lolas I."/>
            <person name="Knudsen A.D."/>
            <person name="Carvalho G."/>
            <person name="Nielsen K.L."/>
            <person name="Barreto Crespo M.T."/>
            <person name="Stensballe A."/>
            <person name="Nielsen J.L."/>
        </authorList>
    </citation>
    <scope>NUCLEOTIDE SEQUENCE [LARGE SCALE GENOMIC DNA]</scope>
    <source>
        <strain evidence="3 4">I11</strain>
    </source>
</reference>
<dbReference type="Proteomes" id="UP000005143">
    <property type="component" value="Unassembled WGS sequence"/>
</dbReference>
<keyword evidence="2" id="KW-0472">Membrane</keyword>
<feature type="transmembrane region" description="Helical" evidence="2">
    <location>
        <begin position="26"/>
        <end position="45"/>
    </location>
</feature>
<dbReference type="EMBL" id="AGUD01000135">
    <property type="protein sequence ID" value="EHN11213.1"/>
    <property type="molecule type" value="Genomic_DNA"/>
</dbReference>
<feature type="compositionally biased region" description="Basic and acidic residues" evidence="1">
    <location>
        <begin position="67"/>
        <end position="77"/>
    </location>
</feature>
<evidence type="ECO:0000256" key="2">
    <source>
        <dbReference type="SAM" id="Phobius"/>
    </source>
</evidence>
<evidence type="ECO:0000313" key="4">
    <source>
        <dbReference type="Proteomes" id="UP000005143"/>
    </source>
</evidence>
<feature type="compositionally biased region" description="Acidic residues" evidence="1">
    <location>
        <begin position="54"/>
        <end position="66"/>
    </location>
</feature>
<keyword evidence="4" id="KW-1185">Reference proteome</keyword>
<dbReference type="RefSeq" id="WP_007573946.1">
    <property type="nucleotide sequence ID" value="NZ_AGUD01000135.1"/>
</dbReference>
<comment type="caution">
    <text evidence="3">The sequence shown here is derived from an EMBL/GenBank/DDBJ whole genome shotgun (WGS) entry which is preliminary data.</text>
</comment>
<name>H0E546_9ACTN</name>
<keyword evidence="2" id="KW-0812">Transmembrane</keyword>
<organism evidence="3 4">
    <name type="scientific">Patulibacter medicamentivorans</name>
    <dbReference type="NCBI Taxonomy" id="1097667"/>
    <lineage>
        <taxon>Bacteria</taxon>
        <taxon>Bacillati</taxon>
        <taxon>Actinomycetota</taxon>
        <taxon>Thermoleophilia</taxon>
        <taxon>Solirubrobacterales</taxon>
        <taxon>Patulibacteraceae</taxon>
        <taxon>Patulibacter</taxon>
    </lineage>
</organism>
<keyword evidence="2" id="KW-1133">Transmembrane helix</keyword>
<evidence type="ECO:0000313" key="3">
    <source>
        <dbReference type="EMBL" id="EHN11213.1"/>
    </source>
</evidence>
<protein>
    <submittedName>
        <fullName evidence="3">Uncharacterized protein</fullName>
    </submittedName>
</protein>
<feature type="region of interest" description="Disordered" evidence="1">
    <location>
        <begin position="54"/>
        <end position="77"/>
    </location>
</feature>
<gene>
    <name evidence="3" type="ORF">PAI11_19330</name>
</gene>
<sequence>MLAVDALPATVTAIVTVLAHHLSGPLALAFALPPILVVAGAVVLLRRREPGEVEEFDWADDEDERDDDRLDAQRPAA</sequence>
<accession>H0E546</accession>